<dbReference type="EMBL" id="JAPZBQ010000003">
    <property type="protein sequence ID" value="KAJ5337952.1"/>
    <property type="molecule type" value="Genomic_DNA"/>
</dbReference>
<reference evidence="1" key="1">
    <citation type="submission" date="2022-12" db="EMBL/GenBank/DDBJ databases">
        <authorList>
            <person name="Petersen C."/>
        </authorList>
    </citation>
    <scope>NUCLEOTIDE SEQUENCE</scope>
    <source>
        <strain evidence="1">IBT 35673</strain>
    </source>
</reference>
<accession>A0A9W9QH66</accession>
<reference evidence="1" key="2">
    <citation type="journal article" date="2023" name="IMA Fungus">
        <title>Comparative genomic study of the Penicillium genus elucidates a diverse pangenome and 15 lateral gene transfer events.</title>
        <authorList>
            <person name="Petersen C."/>
            <person name="Sorensen T."/>
            <person name="Nielsen M.R."/>
            <person name="Sondergaard T.E."/>
            <person name="Sorensen J.L."/>
            <person name="Fitzpatrick D.A."/>
            <person name="Frisvad J.C."/>
            <person name="Nielsen K.L."/>
        </authorList>
    </citation>
    <scope>NUCLEOTIDE SEQUENCE</scope>
    <source>
        <strain evidence="1">IBT 35673</strain>
    </source>
</reference>
<proteinExistence type="predicted"/>
<protein>
    <submittedName>
        <fullName evidence="1">Uncharacterized protein</fullName>
    </submittedName>
</protein>
<evidence type="ECO:0000313" key="1">
    <source>
        <dbReference type="EMBL" id="KAJ5337952.1"/>
    </source>
</evidence>
<dbReference type="AlphaFoldDB" id="A0A9W9QH66"/>
<comment type="caution">
    <text evidence="1">The sequence shown here is derived from an EMBL/GenBank/DDBJ whole genome shotgun (WGS) entry which is preliminary data.</text>
</comment>
<sequence length="146" mass="16834">MTLSNAVTTWEMAYHDAWHQWIESHAEVASMVSQLGWTFTQREVVIGKLGLLQLQLRKVIERVLTMIREAPKCRTLRKDISGVNADDLIRILEGTKEKVTSITEALMKRESFEVELKICGDIIRLAVYLDKHKVQPYLCHAMRLVV</sequence>
<name>A0A9W9QH66_PENBR</name>
<evidence type="ECO:0000313" key="2">
    <source>
        <dbReference type="Proteomes" id="UP001147695"/>
    </source>
</evidence>
<dbReference type="Proteomes" id="UP001147695">
    <property type="component" value="Unassembled WGS sequence"/>
</dbReference>
<gene>
    <name evidence="1" type="ORF">N7452_004680</name>
</gene>
<organism evidence="1 2">
    <name type="scientific">Penicillium brevicompactum</name>
    <dbReference type="NCBI Taxonomy" id="5074"/>
    <lineage>
        <taxon>Eukaryota</taxon>
        <taxon>Fungi</taxon>
        <taxon>Dikarya</taxon>
        <taxon>Ascomycota</taxon>
        <taxon>Pezizomycotina</taxon>
        <taxon>Eurotiomycetes</taxon>
        <taxon>Eurotiomycetidae</taxon>
        <taxon>Eurotiales</taxon>
        <taxon>Aspergillaceae</taxon>
        <taxon>Penicillium</taxon>
    </lineage>
</organism>